<dbReference type="EMBL" id="JADOBI010000002">
    <property type="protein sequence ID" value="MBF7978813.1"/>
    <property type="molecule type" value="Genomic_DNA"/>
</dbReference>
<keyword evidence="3" id="KW-1185">Reference proteome</keyword>
<name>A0ABS0E3R8_9GAMM</name>
<comment type="caution">
    <text evidence="2">The sequence shown here is derived from an EMBL/GenBank/DDBJ whole genome shotgun (WGS) entry which is preliminary data.</text>
</comment>
<gene>
    <name evidence="2" type="ORF">IV433_05240</name>
</gene>
<dbReference type="Pfam" id="PF15977">
    <property type="entry name" value="HTH_46"/>
    <property type="match status" value="1"/>
</dbReference>
<evidence type="ECO:0000313" key="3">
    <source>
        <dbReference type="Proteomes" id="UP000636811"/>
    </source>
</evidence>
<evidence type="ECO:0000313" key="2">
    <source>
        <dbReference type="EMBL" id="MBF7978813.1"/>
    </source>
</evidence>
<accession>A0ABS0E3R8</accession>
<sequence>MTITSDSPPVQLPMEKPLAALEELVSLFLPYATPLLEKRRGDGSLNLYENNLLTVALVTEGEVNIYHRSDMVLLATARAPFILGLQGSRFQYTLFKILPTKESKISLLPREKALKLAVKHRVFPHVLTYQTYLNDYQANRNNLLINRTSLHIVCGLLEELAKLKPEERLKTGVSKFVLTRSNLARSGIMKIIATLREEGYIIIENGKLIQIIKSLPAPDSAKNAHPI</sequence>
<dbReference type="Proteomes" id="UP000636811">
    <property type="component" value="Unassembled WGS sequence"/>
</dbReference>
<organism evidence="2 3">
    <name type="scientific">Rahnella laticis</name>
    <dbReference type="NCBI Taxonomy" id="2787622"/>
    <lineage>
        <taxon>Bacteria</taxon>
        <taxon>Pseudomonadati</taxon>
        <taxon>Pseudomonadota</taxon>
        <taxon>Gammaproteobacteria</taxon>
        <taxon>Enterobacterales</taxon>
        <taxon>Yersiniaceae</taxon>
        <taxon>Rahnella</taxon>
    </lineage>
</organism>
<reference evidence="2 3" key="1">
    <citation type="submission" date="2020-11" db="EMBL/GenBank/DDBJ databases">
        <title>Taxonomic investigation of Rahnella strains.</title>
        <authorList>
            <person name="Lee S.D."/>
        </authorList>
    </citation>
    <scope>NUCLEOTIDE SEQUENCE [LARGE SCALE GENOMIC DNA]</scope>
    <source>
        <strain evidence="2 3">SAP-17</strain>
    </source>
</reference>
<dbReference type="RefSeq" id="WP_195813317.1">
    <property type="nucleotide sequence ID" value="NZ_JADOBI010000002.1"/>
</dbReference>
<dbReference type="InterPro" id="IPR041687">
    <property type="entry name" value="HTH_46"/>
</dbReference>
<proteinExistence type="predicted"/>
<evidence type="ECO:0000259" key="1">
    <source>
        <dbReference type="Pfam" id="PF15977"/>
    </source>
</evidence>
<protein>
    <submittedName>
        <fullName evidence="2">Helix-turn-helix domain-containing protein</fullName>
    </submittedName>
</protein>
<feature type="domain" description="IprA winged helix-turn-helix" evidence="1">
    <location>
        <begin position="151"/>
        <end position="216"/>
    </location>
</feature>